<dbReference type="CDD" id="cd00038">
    <property type="entry name" value="CAP_ED"/>
    <property type="match status" value="1"/>
</dbReference>
<feature type="domain" description="Cyclic nucleotide-binding" evidence="1">
    <location>
        <begin position="20"/>
        <end position="123"/>
    </location>
</feature>
<gene>
    <name evidence="3" type="ORF">FUT82_06200</name>
    <name evidence="2" type="ORF">TPHV1_120043</name>
</gene>
<dbReference type="InterPro" id="IPR018490">
    <property type="entry name" value="cNMP-bd_dom_sf"/>
</dbReference>
<name>A0A0B7GQQ2_TREPH</name>
<evidence type="ECO:0000313" key="3">
    <source>
        <dbReference type="EMBL" id="QEJ97623.1"/>
    </source>
</evidence>
<dbReference type="PANTHER" id="PTHR45743:SF2">
    <property type="entry name" value="POTASSIUM CHANNEL AKT1"/>
    <property type="match status" value="1"/>
</dbReference>
<dbReference type="EMBL" id="CDNC01000004">
    <property type="protein sequence ID" value="CEM60914.1"/>
    <property type="molecule type" value="Genomic_DNA"/>
</dbReference>
<dbReference type="InterPro" id="IPR000595">
    <property type="entry name" value="cNMP-bd_dom"/>
</dbReference>
<evidence type="ECO:0000313" key="4">
    <source>
        <dbReference type="Proteomes" id="UP000042527"/>
    </source>
</evidence>
<evidence type="ECO:0000259" key="1">
    <source>
        <dbReference type="PROSITE" id="PS50042"/>
    </source>
</evidence>
<evidence type="ECO:0000313" key="2">
    <source>
        <dbReference type="EMBL" id="CEM60914.1"/>
    </source>
</evidence>
<dbReference type="GO" id="GO:0005249">
    <property type="term" value="F:voltage-gated potassium channel activity"/>
    <property type="evidence" value="ECO:0007669"/>
    <property type="project" value="InterPro"/>
</dbReference>
<dbReference type="AlphaFoldDB" id="A0A0B7GQQ2"/>
<keyword evidence="4" id="KW-1185">Reference proteome</keyword>
<sequence length="191" mass="21603">MNIVDMSSELLYSELSTIPIFSCIPKEDLKPLTLFSKICSFEKDEILIPEGSASTDFFVLMTGKLDIIKKGKWNEEVQLAVLKDHATVGESALLTNELSTATVRAAETSIVLIISREQFIQYINNYPKAGLVIMTYIVFGLLQKLRETNEELVEEKNLIFSSEDLAMMMSLFHPNLDDMLDTNKENIKKTL</sequence>
<accession>A0A0B7GQQ2</accession>
<dbReference type="GeneID" id="57752649"/>
<dbReference type="RefSeq" id="WP_002695063.1">
    <property type="nucleotide sequence ID" value="NZ_CDNC01000004.1"/>
</dbReference>
<dbReference type="EMBL" id="CP042817">
    <property type="protein sequence ID" value="QEJ97623.1"/>
    <property type="molecule type" value="Genomic_DNA"/>
</dbReference>
<dbReference type="InterPro" id="IPR045319">
    <property type="entry name" value="KAT/AKT"/>
</dbReference>
<dbReference type="InterPro" id="IPR014710">
    <property type="entry name" value="RmlC-like_jellyroll"/>
</dbReference>
<protein>
    <submittedName>
        <fullName evidence="2">Cyclic nucleotide-binding domain protein</fullName>
    </submittedName>
    <submittedName>
        <fullName evidence="3">Cyclic nucleotide-binding domain-containing protein</fullName>
    </submittedName>
</protein>
<reference evidence="4" key="1">
    <citation type="submission" date="2015-01" db="EMBL/GenBank/DDBJ databases">
        <authorList>
            <person name="Manzoor Shahid"/>
            <person name="Zubair Saima"/>
        </authorList>
    </citation>
    <scope>NUCLEOTIDE SEQUENCE [LARGE SCALE GENOMIC DNA]</scope>
    <source>
        <strain evidence="4">V1</strain>
    </source>
</reference>
<dbReference type="PROSITE" id="PS50042">
    <property type="entry name" value="CNMP_BINDING_3"/>
    <property type="match status" value="1"/>
</dbReference>
<evidence type="ECO:0000313" key="5">
    <source>
        <dbReference type="Proteomes" id="UP000323594"/>
    </source>
</evidence>
<dbReference type="PANTHER" id="PTHR45743">
    <property type="entry name" value="POTASSIUM CHANNEL AKT1"/>
    <property type="match status" value="1"/>
</dbReference>
<dbReference type="Gene3D" id="2.60.120.10">
    <property type="entry name" value="Jelly Rolls"/>
    <property type="match status" value="1"/>
</dbReference>
<reference evidence="2" key="2">
    <citation type="submission" date="2015-01" db="EMBL/GenBank/DDBJ databases">
        <authorList>
            <person name="Xiang T."/>
            <person name="Song Y."/>
            <person name="Huang L."/>
            <person name="Wang B."/>
            <person name="Wu P."/>
        </authorList>
    </citation>
    <scope>NUCLEOTIDE SEQUENCE [LARGE SCALE GENOMIC DNA]</scope>
    <source>
        <strain evidence="2">V1</strain>
    </source>
</reference>
<dbReference type="Pfam" id="PF00027">
    <property type="entry name" value="cNMP_binding"/>
    <property type="match status" value="1"/>
</dbReference>
<dbReference type="SUPFAM" id="SSF51206">
    <property type="entry name" value="cAMP-binding domain-like"/>
    <property type="match status" value="1"/>
</dbReference>
<organism evidence="2 4">
    <name type="scientific">Treponema phagedenis</name>
    <dbReference type="NCBI Taxonomy" id="162"/>
    <lineage>
        <taxon>Bacteria</taxon>
        <taxon>Pseudomonadati</taxon>
        <taxon>Spirochaetota</taxon>
        <taxon>Spirochaetia</taxon>
        <taxon>Spirochaetales</taxon>
        <taxon>Treponemataceae</taxon>
        <taxon>Treponema</taxon>
    </lineage>
</organism>
<dbReference type="Proteomes" id="UP000042527">
    <property type="component" value="Unassembled WGS sequence"/>
</dbReference>
<proteinExistence type="predicted"/>
<dbReference type="OrthoDB" id="9798104at2"/>
<dbReference type="Proteomes" id="UP000323594">
    <property type="component" value="Chromosome"/>
</dbReference>
<reference evidence="3 5" key="3">
    <citation type="submission" date="2019-08" db="EMBL/GenBank/DDBJ databases">
        <authorList>
            <person name="Kuhnert P."/>
        </authorList>
    </citation>
    <scope>NUCLEOTIDE SEQUENCE [LARGE SCALE GENOMIC DNA]</scope>
    <source>
        <strain evidence="3 5">B36.5</strain>
    </source>
</reference>
<dbReference type="SMART" id="SM00100">
    <property type="entry name" value="cNMP"/>
    <property type="match status" value="1"/>
</dbReference>